<dbReference type="InterPro" id="IPR011992">
    <property type="entry name" value="EF-hand-dom_pair"/>
</dbReference>
<dbReference type="PANTHER" id="PTHR24114:SF2">
    <property type="entry name" value="F-BOX DOMAIN-CONTAINING PROTEIN-RELATED"/>
    <property type="match status" value="1"/>
</dbReference>
<dbReference type="SUPFAM" id="SSF47473">
    <property type="entry name" value="EF-hand"/>
    <property type="match status" value="1"/>
</dbReference>
<dbReference type="InterPro" id="IPR001611">
    <property type="entry name" value="Leu-rich_rpt"/>
</dbReference>
<sequence>MPSARDRSAKAGTPRQKSSQGKSPAPSDDPPLVLPSHQRSESPDSRVSSARSRRTDPAGLITDLTRLKEITHDARIQSPSYRKLLDDFGPDELPQTGFLDEQDGLEPRDTVFFGGDIEGRPQEIEDDIEDIDDELEDEFGEDLDNISSIGSDDEAKAAEYDTDLEVDAEKLIFPDRYDHDTSGKSAYLKKCEEIGVQPITFFLKHMHDTELVMKYHSLGPQGMKAIATPLEVNTVIEKIDLEGNYILGEGATYLTRVLRENVYVTELVLCDNKIGNEGAKAICELLSENKTIIHLNLTGNDIEDSAAEAFYEMLTRNASIKTLMLRHNMFEDVGAQWFSDSMNENVTLETLDLSFNRFQNKGCVLLAQALKDNVGLKYLDISMNGFGLEGARALEGALKENKYLTDLNISYCRIPDEAAVHIAGGLQHNDTLENLNIGYNPLQEDGADKIMTAIQVNQSSVLKLIDFGVLMVKKSFKALEDQLAEERGLKTIYGGVLPDCPRTKLRGEGREIDAMKMLLRDPMSKLKAYVEKEGYRMIDLLKSFDRDNSFTISLEELKEGIRRCNIDLSDPQISQLMRQLDKDGNGEIDFSELLQGNDELILKKRAAKKWQQAHDKTLEETQMEAKSEPKTYMSTIDT</sequence>
<evidence type="ECO:0000259" key="3">
    <source>
        <dbReference type="PROSITE" id="PS50222"/>
    </source>
</evidence>
<dbReference type="Proteomes" id="UP000005408">
    <property type="component" value="Unassembled WGS sequence"/>
</dbReference>
<dbReference type="EnsemblMetazoa" id="G12863.5">
    <property type="protein sequence ID" value="G12863.5:cds"/>
    <property type="gene ID" value="G12863"/>
</dbReference>
<evidence type="ECO:0000256" key="1">
    <source>
        <dbReference type="ARBA" id="ARBA00022837"/>
    </source>
</evidence>
<evidence type="ECO:0000313" key="5">
    <source>
        <dbReference type="Proteomes" id="UP000005408"/>
    </source>
</evidence>
<dbReference type="OMA" id="YEMLTRN"/>
<dbReference type="InterPro" id="IPR002048">
    <property type="entry name" value="EF_hand_dom"/>
</dbReference>
<keyword evidence="5" id="KW-1185">Reference proteome</keyword>
<dbReference type="AlphaFoldDB" id="A0A8W8I6S1"/>
<dbReference type="GeneID" id="105342296"/>
<dbReference type="PROSITE" id="PS00018">
    <property type="entry name" value="EF_HAND_1"/>
    <property type="match status" value="1"/>
</dbReference>
<dbReference type="OrthoDB" id="76105at2759"/>
<dbReference type="Gene3D" id="3.80.10.10">
    <property type="entry name" value="Ribonuclease Inhibitor"/>
    <property type="match status" value="2"/>
</dbReference>
<dbReference type="KEGG" id="crg:105342296"/>
<dbReference type="GO" id="GO:0005509">
    <property type="term" value="F:calcium ion binding"/>
    <property type="evidence" value="ECO:0007669"/>
    <property type="project" value="InterPro"/>
</dbReference>
<reference evidence="4" key="1">
    <citation type="submission" date="2022-08" db="UniProtKB">
        <authorList>
            <consortium name="EnsemblMetazoa"/>
        </authorList>
    </citation>
    <scope>IDENTIFICATION</scope>
    <source>
        <strain evidence="4">05x7-T-G4-1.051#20</strain>
    </source>
</reference>
<feature type="domain" description="EF-hand" evidence="3">
    <location>
        <begin position="568"/>
        <end position="603"/>
    </location>
</feature>
<dbReference type="PANTHER" id="PTHR24114">
    <property type="entry name" value="LEUCINE RICH REPEAT FAMILY PROTEIN"/>
    <property type="match status" value="1"/>
</dbReference>
<feature type="region of interest" description="Disordered" evidence="2">
    <location>
        <begin position="1"/>
        <end position="61"/>
    </location>
</feature>
<dbReference type="SMART" id="SM00054">
    <property type="entry name" value="EFh"/>
    <property type="match status" value="2"/>
</dbReference>
<dbReference type="EnsemblMetazoa" id="G12863.6">
    <property type="protein sequence ID" value="G12863.6:cds"/>
    <property type="gene ID" value="G12863"/>
</dbReference>
<accession>A0A8W8I6S1</accession>
<protein>
    <recommendedName>
        <fullName evidence="3">EF-hand domain-containing protein</fullName>
    </recommendedName>
</protein>
<organism evidence="4 5">
    <name type="scientific">Magallana gigas</name>
    <name type="common">Pacific oyster</name>
    <name type="synonym">Crassostrea gigas</name>
    <dbReference type="NCBI Taxonomy" id="29159"/>
    <lineage>
        <taxon>Eukaryota</taxon>
        <taxon>Metazoa</taxon>
        <taxon>Spiralia</taxon>
        <taxon>Lophotrochozoa</taxon>
        <taxon>Mollusca</taxon>
        <taxon>Bivalvia</taxon>
        <taxon>Autobranchia</taxon>
        <taxon>Pteriomorphia</taxon>
        <taxon>Ostreida</taxon>
        <taxon>Ostreoidea</taxon>
        <taxon>Ostreidae</taxon>
        <taxon>Magallana</taxon>
    </lineage>
</organism>
<dbReference type="SUPFAM" id="SSF52047">
    <property type="entry name" value="RNI-like"/>
    <property type="match status" value="1"/>
</dbReference>
<dbReference type="EnsemblMetazoa" id="G12863.4">
    <property type="protein sequence ID" value="G12863.4:cds"/>
    <property type="gene ID" value="G12863"/>
</dbReference>
<evidence type="ECO:0000313" key="4">
    <source>
        <dbReference type="EnsemblMetazoa" id="G12863.6:cds"/>
    </source>
</evidence>
<dbReference type="CDD" id="cd00051">
    <property type="entry name" value="EFh"/>
    <property type="match status" value="1"/>
</dbReference>
<dbReference type="EnsemblMetazoa" id="G12863.2">
    <property type="protein sequence ID" value="G12863.2:cds"/>
    <property type="gene ID" value="G12863"/>
</dbReference>
<dbReference type="InterPro" id="IPR032675">
    <property type="entry name" value="LRR_dom_sf"/>
</dbReference>
<dbReference type="Pfam" id="PF13499">
    <property type="entry name" value="EF-hand_7"/>
    <property type="match status" value="1"/>
</dbReference>
<dbReference type="EnsemblMetazoa" id="G12863.1">
    <property type="protein sequence ID" value="G12863.1:cds"/>
    <property type="gene ID" value="G12863"/>
</dbReference>
<proteinExistence type="predicted"/>
<keyword evidence="1" id="KW-0106">Calcium</keyword>
<dbReference type="Gene3D" id="1.10.238.10">
    <property type="entry name" value="EF-hand"/>
    <property type="match status" value="1"/>
</dbReference>
<dbReference type="PROSITE" id="PS50222">
    <property type="entry name" value="EF_HAND_2"/>
    <property type="match status" value="1"/>
</dbReference>
<dbReference type="SMART" id="SM00368">
    <property type="entry name" value="LRR_RI"/>
    <property type="match status" value="8"/>
</dbReference>
<name>A0A8W8I6S1_MAGGI</name>
<dbReference type="Pfam" id="PF13516">
    <property type="entry name" value="LRR_6"/>
    <property type="match status" value="5"/>
</dbReference>
<dbReference type="InterPro" id="IPR052394">
    <property type="entry name" value="LRR-containing"/>
</dbReference>
<evidence type="ECO:0000256" key="2">
    <source>
        <dbReference type="SAM" id="MobiDB-lite"/>
    </source>
</evidence>
<dbReference type="RefSeq" id="XP_011447503.2">
    <property type="nucleotide sequence ID" value="XM_011449201.4"/>
</dbReference>
<dbReference type="InterPro" id="IPR018247">
    <property type="entry name" value="EF_Hand_1_Ca_BS"/>
</dbReference>